<organism evidence="2 3">
    <name type="scientific">Flammeovirga aprica JL-4</name>
    <dbReference type="NCBI Taxonomy" id="694437"/>
    <lineage>
        <taxon>Bacteria</taxon>
        <taxon>Pseudomonadati</taxon>
        <taxon>Bacteroidota</taxon>
        <taxon>Cytophagia</taxon>
        <taxon>Cytophagales</taxon>
        <taxon>Flammeovirgaceae</taxon>
        <taxon>Flammeovirga</taxon>
    </lineage>
</organism>
<dbReference type="Proteomes" id="UP000576082">
    <property type="component" value="Unassembled WGS sequence"/>
</dbReference>
<accession>A0A7X9RRS7</accession>
<evidence type="ECO:0000313" key="3">
    <source>
        <dbReference type="Proteomes" id="UP000576082"/>
    </source>
</evidence>
<evidence type="ECO:0000313" key="2">
    <source>
        <dbReference type="EMBL" id="NME66465.1"/>
    </source>
</evidence>
<evidence type="ECO:0008006" key="4">
    <source>
        <dbReference type="Google" id="ProtNLM"/>
    </source>
</evidence>
<reference evidence="2 3" key="1">
    <citation type="submission" date="2020-04" db="EMBL/GenBank/DDBJ databases">
        <title>Flammeovirga sp. SR4, a novel species isolated from seawater.</title>
        <authorList>
            <person name="Wang X."/>
        </authorList>
    </citation>
    <scope>NUCLEOTIDE SEQUENCE [LARGE SCALE GENOMIC DNA]</scope>
    <source>
        <strain evidence="2 3">ATCC 23126</strain>
    </source>
</reference>
<dbReference type="AlphaFoldDB" id="A0A7X9RRS7"/>
<keyword evidence="3" id="KW-1185">Reference proteome</keyword>
<comment type="caution">
    <text evidence="2">The sequence shown here is derived from an EMBL/GenBank/DDBJ whole genome shotgun (WGS) entry which is preliminary data.</text>
</comment>
<dbReference type="RefSeq" id="WP_169654213.1">
    <property type="nucleotide sequence ID" value="NZ_JABANE010000001.1"/>
</dbReference>
<feature type="chain" id="PRO_5030812752" description="Helix-hairpin-helix domain-containing protein" evidence="1">
    <location>
        <begin position="20"/>
        <end position="667"/>
    </location>
</feature>
<gene>
    <name evidence="2" type="ORF">HHU12_00685</name>
</gene>
<keyword evidence="1" id="KW-0732">Signal</keyword>
<name>A0A7X9RRS7_9BACT</name>
<proteinExistence type="predicted"/>
<feature type="signal peptide" evidence="1">
    <location>
        <begin position="1"/>
        <end position="19"/>
    </location>
</feature>
<evidence type="ECO:0000256" key="1">
    <source>
        <dbReference type="SAM" id="SignalP"/>
    </source>
</evidence>
<dbReference type="EMBL" id="JABANE010000001">
    <property type="protein sequence ID" value="NME66465.1"/>
    <property type="molecule type" value="Genomic_DNA"/>
</dbReference>
<protein>
    <recommendedName>
        <fullName evidence="4">Helix-hairpin-helix domain-containing protein</fullName>
    </recommendedName>
</protein>
<sequence>MRKILFFIVLALQVMVVQAQSNEEEMLWLQSIFSKDKLEILSPKEVDYWLSFHRNPKNLNRMKAWGLQTLFGLTYDEVSSFEKYKKTYGAFVSTNELKRIEGWDDTLVQLVKACTYVSTINEEGLSRKEQLKEPDLHYALSNFGLTTPVSKGFLEEHYLGAPAYFQQKILWSKRNSYSFGLTIQQDRGEVWDWNPSRHHLGFDFTSAHLSIQNDGVVQQLLIGDYQMIGGQGLVFGGGYFLGKGGDPILNITRAVSEGRPYTSVTESGFFRGGLVTLQPLNKVKLTLMGSLKKIDAYASDTTRIVSNGLHRTSREIDKRSQISLRSLGGRVESNFDALNIGLNFLTNEYSNYIDSGVRKDSLSVFKGTQSANLSVDFNYYWRNLSFFSEIAHSNFGGTAYIFSSYISLKKGFDLVFSFRDYAHNYISLFGNSLSESTNTTNEDGFYFGFKWKKGKKFLLEGYLDLYSFPFPTYRNTVGVEGFEFRSRSKLKLNENSTLFLNLSMFERGKYITLEDYHKPVLIHETSQKATLGAIIQDRKITLKPTVQVHYYKGKEDSFGYLLAQDLSTSLFDDLKLDTRIAYFSTDDYNSRLYSYEKNLQYVFSFPPYYGKGWKNYVLLKYRISRRFRLIGRWSYTFYHDRTVIGSGWDEIEGNSKHDIAFQLKVSL</sequence>